<feature type="compositionally biased region" description="Low complexity" evidence="1">
    <location>
        <begin position="59"/>
        <end position="103"/>
    </location>
</feature>
<feature type="region of interest" description="Disordered" evidence="1">
    <location>
        <begin position="56"/>
        <end position="166"/>
    </location>
</feature>
<evidence type="ECO:0000313" key="2">
    <source>
        <dbReference type="EMBL" id="MCY1142731.1"/>
    </source>
</evidence>
<feature type="compositionally biased region" description="Polar residues" evidence="1">
    <location>
        <begin position="136"/>
        <end position="145"/>
    </location>
</feature>
<name>A0ABT4B894_9ACTN</name>
<dbReference type="EMBL" id="JAPNTZ010000012">
    <property type="protein sequence ID" value="MCY1142731.1"/>
    <property type="molecule type" value="Genomic_DNA"/>
</dbReference>
<protein>
    <submittedName>
        <fullName evidence="2">Uncharacterized protein</fullName>
    </submittedName>
</protein>
<reference evidence="2" key="1">
    <citation type="submission" date="2022-11" db="EMBL/GenBank/DDBJ databases">
        <authorList>
            <person name="Somphong A."/>
            <person name="Phongsopitanun W."/>
        </authorList>
    </citation>
    <scope>NUCLEOTIDE SEQUENCE</scope>
    <source>
        <strain evidence="2">Pm04-4</strain>
    </source>
</reference>
<evidence type="ECO:0000256" key="1">
    <source>
        <dbReference type="SAM" id="MobiDB-lite"/>
    </source>
</evidence>
<sequence length="166" mass="16669">MAFGLPIAVAVGWNLAVPAQRPAAVGVPGGEGMLGAAPAPAGTEPVAVRYSARPYRPMPSTSTSLSTSAIPIPSTPVPATTSSAVVVTSPATPSTTPTEVTEVPLPPLDEPPVPTPTDPGPGPGPSDPSGPREVESPSSAPTAEFSSFVPGGVASDHRRRFFHNHP</sequence>
<feature type="compositionally biased region" description="Basic residues" evidence="1">
    <location>
        <begin position="157"/>
        <end position="166"/>
    </location>
</feature>
<dbReference type="Proteomes" id="UP001151002">
    <property type="component" value="Unassembled WGS sequence"/>
</dbReference>
<dbReference type="RefSeq" id="WP_267567183.1">
    <property type="nucleotide sequence ID" value="NZ_JAPNTZ010000012.1"/>
</dbReference>
<evidence type="ECO:0000313" key="3">
    <source>
        <dbReference type="Proteomes" id="UP001151002"/>
    </source>
</evidence>
<accession>A0ABT4B894</accession>
<proteinExistence type="predicted"/>
<feature type="compositionally biased region" description="Pro residues" evidence="1">
    <location>
        <begin position="104"/>
        <end position="128"/>
    </location>
</feature>
<organism evidence="2 3">
    <name type="scientific">Paractinoplanes pyxinae</name>
    <dbReference type="NCBI Taxonomy" id="2997416"/>
    <lineage>
        <taxon>Bacteria</taxon>
        <taxon>Bacillati</taxon>
        <taxon>Actinomycetota</taxon>
        <taxon>Actinomycetes</taxon>
        <taxon>Micromonosporales</taxon>
        <taxon>Micromonosporaceae</taxon>
        <taxon>Paractinoplanes</taxon>
    </lineage>
</organism>
<comment type="caution">
    <text evidence="2">The sequence shown here is derived from an EMBL/GenBank/DDBJ whole genome shotgun (WGS) entry which is preliminary data.</text>
</comment>
<gene>
    <name evidence="2" type="ORF">OWR29_32455</name>
</gene>
<keyword evidence="3" id="KW-1185">Reference proteome</keyword>